<dbReference type="InterPro" id="IPR036691">
    <property type="entry name" value="Endo/exonu/phosph_ase_sf"/>
</dbReference>
<dbReference type="Gene3D" id="3.30.420.10">
    <property type="entry name" value="Ribonuclease H-like superfamily/Ribonuclease H"/>
    <property type="match status" value="1"/>
</dbReference>
<accession>A0ABR2U2J8</accession>
<dbReference type="PANTHER" id="PTHR47074">
    <property type="entry name" value="BNAC02G40300D PROTEIN"/>
    <property type="match status" value="1"/>
</dbReference>
<organism evidence="3 4">
    <name type="scientific">Hibiscus sabdariffa</name>
    <name type="common">roselle</name>
    <dbReference type="NCBI Taxonomy" id="183260"/>
    <lineage>
        <taxon>Eukaryota</taxon>
        <taxon>Viridiplantae</taxon>
        <taxon>Streptophyta</taxon>
        <taxon>Embryophyta</taxon>
        <taxon>Tracheophyta</taxon>
        <taxon>Spermatophyta</taxon>
        <taxon>Magnoliopsida</taxon>
        <taxon>eudicotyledons</taxon>
        <taxon>Gunneridae</taxon>
        <taxon>Pentapetalae</taxon>
        <taxon>rosids</taxon>
        <taxon>malvids</taxon>
        <taxon>Malvales</taxon>
        <taxon>Malvaceae</taxon>
        <taxon>Malvoideae</taxon>
        <taxon>Hibiscus</taxon>
    </lineage>
</organism>
<dbReference type="Pfam" id="PF13456">
    <property type="entry name" value="RVT_3"/>
    <property type="match status" value="1"/>
</dbReference>
<dbReference type="CDD" id="cd06222">
    <property type="entry name" value="RNase_H_like"/>
    <property type="match status" value="1"/>
</dbReference>
<dbReference type="InterPro" id="IPR036397">
    <property type="entry name" value="RNaseH_sf"/>
</dbReference>
<dbReference type="InterPro" id="IPR044730">
    <property type="entry name" value="RNase_H-like_dom_plant"/>
</dbReference>
<dbReference type="EMBL" id="JBBPBN010000003">
    <property type="protein sequence ID" value="KAK9043951.1"/>
    <property type="molecule type" value="Genomic_DNA"/>
</dbReference>
<sequence>MATSSGAWTAFVDNLSRRVTRGALWELFNHHGKVNRVFIPVVNKKPRYKFSTFSFVQFASPGDLDRVIRSTNKSKIDGRVIVVSKARFSIRQEENTHDPPQVNKVGDKPDVGISRKSTLGAADRFASVVDNRSYMEVLLGKPKAYDINKERNFQRVAEAKRGDNMSSPSNFYFPTSDSSWIDSALVGIARQIFDLDFVQNAISSDGIIAKVARWGNVSNSCIIIFNSCVEKEAAWNEKKEALSFWFDYIAPIKNANGISASFYFVSLTGVPLHCWHECFFKALGNKWVTIRSKGRIFIIKTQLASSQPISQKSSQDRNQEKFTDVWLDCDLNEVDTAKETNCHNQIDTTVFRELPSGKNSLTCQGACRNVLEPTFDLDHEGSALSSNLREGRNVHGMIMIMNAEWLMGVGHVVNVDGSNVGWLGNIPTDITHLGLALDNSLDTDGPGNSFESVPIQHHNSLSSEFVPDSFDGLENHLEGHTISFDSGNSKRNMQRQSPILVKILRESLNTSTIAKSNSLSSPNLEDIRSMEEAVAVWEVSKVLGISFKGSKKMVVKKVCEIEKAASSGRGEKVRAIKRLVHKQRSKFLFLQETKLSCFKASVIRKLWNKSEVMHCFSPSSGSAGGLLCMWDGEWFITENQIVKDIFVAVIGKLKSSGWQCGFLNVYGPSTDSKKSQFFGELSTFLSMHNVPWFVGGDFNSYLNVEEKSGNLFNVTGMDTFRQFIQETELVDLPLQGGSFTWSSNRKPPTLVRLDRFLLSCKILTAFPDVRQQLLDRSISDHNAILLSSGGSNWGPRPFKFFSYLLEEEGFIGMVVSKMQNVEQTRRGVGILGLLKESKKAIKCWSENQNHDFNKSISIVEGRIRDIEDKIQQGILNSSSLETLEILRESVSHLLFTCVISWFIWMKFASYWGLAVVFPESPGSFLQTWYETLSDDSTESIWHLVPFVVIWTIWLMRNEIVFENKKVDVSQILYVAKSRLAFWFKAKYPESCLSREDIAADPSLADKSKNSGQSRFCVMSWTPPPPGVLKLIVDGAVASFGRAGGVGGLLRNNDGDCLLSFSRHVGQVPPLLAEILAIKIGLELFFNSAWRNVGRVIVESDNKVVVEWILNPVICTGIFSPLVKEIVSMVGSNPIPFHHISRGCNFDADRLAKRGIG</sequence>
<dbReference type="Gene3D" id="3.30.70.330">
    <property type="match status" value="1"/>
</dbReference>
<dbReference type="CDD" id="cd00590">
    <property type="entry name" value="RRM_SF"/>
    <property type="match status" value="1"/>
</dbReference>
<dbReference type="SUPFAM" id="SSF56219">
    <property type="entry name" value="DNase I-like"/>
    <property type="match status" value="1"/>
</dbReference>
<dbReference type="Gene3D" id="3.60.10.10">
    <property type="entry name" value="Endonuclease/exonuclease/phosphatase"/>
    <property type="match status" value="1"/>
</dbReference>
<dbReference type="InterPro" id="IPR012677">
    <property type="entry name" value="Nucleotide-bd_a/b_plait_sf"/>
</dbReference>
<dbReference type="SMART" id="SM00360">
    <property type="entry name" value="RRM"/>
    <property type="match status" value="1"/>
</dbReference>
<dbReference type="Pfam" id="PF00076">
    <property type="entry name" value="RRM_1"/>
    <property type="match status" value="1"/>
</dbReference>
<comment type="caution">
    <text evidence="3">The sequence shown here is derived from an EMBL/GenBank/DDBJ whole genome shotgun (WGS) entry which is preliminary data.</text>
</comment>
<reference evidence="3 4" key="1">
    <citation type="journal article" date="2024" name="G3 (Bethesda)">
        <title>Genome assembly of Hibiscus sabdariffa L. provides insights into metabolisms of medicinal natural products.</title>
        <authorList>
            <person name="Kim T."/>
        </authorList>
    </citation>
    <scope>NUCLEOTIDE SEQUENCE [LARGE SCALE GENOMIC DNA]</scope>
    <source>
        <strain evidence="3">TK-2024</strain>
        <tissue evidence="3">Old leaves</tissue>
    </source>
</reference>
<dbReference type="InterPro" id="IPR035979">
    <property type="entry name" value="RBD_domain_sf"/>
</dbReference>
<dbReference type="PANTHER" id="PTHR47074:SF75">
    <property type="entry name" value="RNASE H TYPE-1 DOMAIN-CONTAINING PROTEIN"/>
    <property type="match status" value="1"/>
</dbReference>
<dbReference type="InterPro" id="IPR002156">
    <property type="entry name" value="RNaseH_domain"/>
</dbReference>
<proteinExistence type="predicted"/>
<dbReference type="InterPro" id="IPR052929">
    <property type="entry name" value="RNase_H-like_EbsB-rel"/>
</dbReference>
<dbReference type="SUPFAM" id="SSF54928">
    <property type="entry name" value="RNA-binding domain, RBD"/>
    <property type="match status" value="1"/>
</dbReference>
<feature type="domain" description="RRM" evidence="2">
    <location>
        <begin position="8"/>
        <end position="88"/>
    </location>
</feature>
<keyword evidence="4" id="KW-1185">Reference proteome</keyword>
<dbReference type="PROSITE" id="PS50102">
    <property type="entry name" value="RRM"/>
    <property type="match status" value="1"/>
</dbReference>
<dbReference type="InterPro" id="IPR012337">
    <property type="entry name" value="RNaseH-like_sf"/>
</dbReference>
<name>A0ABR2U2J8_9ROSI</name>
<gene>
    <name evidence="3" type="ORF">V6N11_072274</name>
</gene>
<evidence type="ECO:0000313" key="3">
    <source>
        <dbReference type="EMBL" id="KAK9043951.1"/>
    </source>
</evidence>
<evidence type="ECO:0000313" key="4">
    <source>
        <dbReference type="Proteomes" id="UP001396334"/>
    </source>
</evidence>
<evidence type="ECO:0000256" key="1">
    <source>
        <dbReference type="PROSITE-ProRule" id="PRU00176"/>
    </source>
</evidence>
<dbReference type="SUPFAM" id="SSF53098">
    <property type="entry name" value="Ribonuclease H-like"/>
    <property type="match status" value="1"/>
</dbReference>
<protein>
    <recommendedName>
        <fullName evidence="2">RRM domain-containing protein</fullName>
    </recommendedName>
</protein>
<dbReference type="Proteomes" id="UP001396334">
    <property type="component" value="Unassembled WGS sequence"/>
</dbReference>
<dbReference type="InterPro" id="IPR000504">
    <property type="entry name" value="RRM_dom"/>
</dbReference>
<keyword evidence="1" id="KW-0694">RNA-binding</keyword>
<evidence type="ECO:0000259" key="2">
    <source>
        <dbReference type="PROSITE" id="PS50102"/>
    </source>
</evidence>